<keyword evidence="1" id="KW-0472">Membrane</keyword>
<reference evidence="2 3" key="1">
    <citation type="submission" date="2021-03" db="EMBL/GenBank/DDBJ databases">
        <title>Genomic Encyclopedia of Type Strains, Phase IV (KMG-IV): sequencing the most valuable type-strain genomes for metagenomic binning, comparative biology and taxonomic classification.</title>
        <authorList>
            <person name="Goeker M."/>
        </authorList>
    </citation>
    <scope>NUCLEOTIDE SEQUENCE [LARGE SCALE GENOMIC DNA]</scope>
    <source>
        <strain evidence="2 3">DSM 26048</strain>
    </source>
</reference>
<name>A0ABS4JA41_9BACL</name>
<accession>A0ABS4JA41</accession>
<proteinExistence type="predicted"/>
<dbReference type="SUPFAM" id="SSF89392">
    <property type="entry name" value="Prokaryotic lipoproteins and lipoprotein localization factors"/>
    <property type="match status" value="1"/>
</dbReference>
<gene>
    <name evidence="2" type="ORF">J2Z66_008350</name>
</gene>
<evidence type="ECO:0000313" key="3">
    <source>
        <dbReference type="Proteomes" id="UP001519287"/>
    </source>
</evidence>
<organism evidence="2 3">
    <name type="scientific">Paenibacillus eucommiae</name>
    <dbReference type="NCBI Taxonomy" id="1355755"/>
    <lineage>
        <taxon>Bacteria</taxon>
        <taxon>Bacillati</taxon>
        <taxon>Bacillota</taxon>
        <taxon>Bacilli</taxon>
        <taxon>Bacillales</taxon>
        <taxon>Paenibacillaceae</taxon>
        <taxon>Paenibacillus</taxon>
    </lineage>
</organism>
<keyword evidence="1" id="KW-1133">Transmembrane helix</keyword>
<keyword evidence="1" id="KW-0812">Transmembrane</keyword>
<feature type="transmembrane region" description="Helical" evidence="1">
    <location>
        <begin position="46"/>
        <end position="65"/>
    </location>
</feature>
<dbReference type="Gene3D" id="2.50.20.10">
    <property type="entry name" value="Lipoprotein localisation LolA/LolB/LppX"/>
    <property type="match status" value="1"/>
</dbReference>
<dbReference type="RefSeq" id="WP_209979394.1">
    <property type="nucleotide sequence ID" value="NZ_JAGGLB010000055.1"/>
</dbReference>
<protein>
    <submittedName>
        <fullName evidence="2">Outer membrane lipoprotein-sorting protein</fullName>
    </submittedName>
</protein>
<dbReference type="EMBL" id="JAGGLB010000055">
    <property type="protein sequence ID" value="MBP1996702.1"/>
    <property type="molecule type" value="Genomic_DNA"/>
</dbReference>
<keyword evidence="2" id="KW-0449">Lipoprotein</keyword>
<evidence type="ECO:0000256" key="1">
    <source>
        <dbReference type="SAM" id="Phobius"/>
    </source>
</evidence>
<comment type="caution">
    <text evidence="2">The sequence shown here is derived from an EMBL/GenBank/DDBJ whole genome shotgun (WGS) entry which is preliminary data.</text>
</comment>
<keyword evidence="3" id="KW-1185">Reference proteome</keyword>
<dbReference type="InterPro" id="IPR029046">
    <property type="entry name" value="LolA/LolB/LppX"/>
</dbReference>
<dbReference type="Proteomes" id="UP001519287">
    <property type="component" value="Unassembled WGS sequence"/>
</dbReference>
<sequence length="341" mass="38887">MSKNIERQLETQFQNDFVESPYSSIMWENIEKKINFKTSKLSRKKFFLSLGILALFSIAGTVYAIDILQPVKFPAIEYETRTTPDTKNNSNISSPTRTPVNEQIISPIIPDYSSIKERMLNAVDNYNTIQGSFREVFTPINVDQTIEFYISEGNSPGSYVKVTDNLTEQTVEETSSDGKSLLTLYNKKQKFRKSDTTKTITDKIKSPRVVKAETGETAYIYRTDPAFSNQATEVSLPQAYAFWLNDETKNYKVTGEDILHDRKVTIIEGTHDVNLAKKHNATQFKMWVDSETGVLLKMIESNTRGEITNSIEVSSITFNQKIDRSKFSTVPPKDYTDIHSR</sequence>
<evidence type="ECO:0000313" key="2">
    <source>
        <dbReference type="EMBL" id="MBP1996702.1"/>
    </source>
</evidence>